<feature type="region of interest" description="Interaction with substrate tRNA" evidence="10">
    <location>
        <begin position="37"/>
        <end position="40"/>
    </location>
</feature>
<feature type="binding site" evidence="10">
    <location>
        <begin position="12"/>
        <end position="19"/>
    </location>
    <ligand>
        <name>ATP</name>
        <dbReference type="ChEBI" id="CHEBI:30616"/>
    </ligand>
</feature>
<keyword evidence="8 10" id="KW-0460">Magnesium</keyword>
<dbReference type="EMBL" id="FONT01000001">
    <property type="protein sequence ID" value="SFE37520.1"/>
    <property type="molecule type" value="Genomic_DNA"/>
</dbReference>
<evidence type="ECO:0000256" key="2">
    <source>
        <dbReference type="ARBA" id="ARBA00003213"/>
    </source>
</evidence>
<proteinExistence type="inferred from homology"/>
<accession>A0A1I2A452</accession>
<evidence type="ECO:0000313" key="15">
    <source>
        <dbReference type="Proteomes" id="UP000199516"/>
    </source>
</evidence>
<dbReference type="Pfam" id="PF01715">
    <property type="entry name" value="IPPT"/>
    <property type="match status" value="1"/>
</dbReference>
<dbReference type="GO" id="GO:0052381">
    <property type="term" value="F:tRNA dimethylallyltransferase activity"/>
    <property type="evidence" value="ECO:0007669"/>
    <property type="project" value="UniProtKB-UniRule"/>
</dbReference>
<dbReference type="GO" id="GO:0005524">
    <property type="term" value="F:ATP binding"/>
    <property type="evidence" value="ECO:0007669"/>
    <property type="project" value="UniProtKB-UniRule"/>
</dbReference>
<keyword evidence="15" id="KW-1185">Reference proteome</keyword>
<sequence>MKKKNKVVVIAGPTAVGKSEAGIKLAQWYGGEIISGDSMQIYKGLDIGTAKVSPSEQQLIPHHLIDKKSPSESYSAAEFQEDADRLIDHLNDKNKLPIVVGGTGFYLRGLTRKLDFHNANVDELYRRNLETFAAEHGSEALHEKLKQVDPESAESIHYNNVKKIIRALEIYHVTGKKKKDFSFQEDNDSPYHLVLIGMTMERDLLYERINKRVDQMVEEGVIEEARWLYQNFPKDCQAAQAIGYKEFFPYFKGEYNKEAAIEILKRNSRRYAKRQLTWFRNKENMTWFHITEKNKNEKIQEMIRFTAGELQ</sequence>
<evidence type="ECO:0000256" key="5">
    <source>
        <dbReference type="ARBA" id="ARBA00022694"/>
    </source>
</evidence>
<dbReference type="PANTHER" id="PTHR11088">
    <property type="entry name" value="TRNA DIMETHYLALLYLTRANSFERASE"/>
    <property type="match status" value="1"/>
</dbReference>
<organism evidence="14 15">
    <name type="scientific">Alteribacillus iranensis</name>
    <dbReference type="NCBI Taxonomy" id="930128"/>
    <lineage>
        <taxon>Bacteria</taxon>
        <taxon>Bacillati</taxon>
        <taxon>Bacillota</taxon>
        <taxon>Bacilli</taxon>
        <taxon>Bacillales</taxon>
        <taxon>Bacillaceae</taxon>
        <taxon>Alteribacillus</taxon>
    </lineage>
</organism>
<gene>
    <name evidence="10" type="primary">miaA</name>
    <name evidence="14" type="ORF">SAMN05192532_101585</name>
</gene>
<dbReference type="SUPFAM" id="SSF52540">
    <property type="entry name" value="P-loop containing nucleoside triphosphate hydrolases"/>
    <property type="match status" value="2"/>
</dbReference>
<dbReference type="HAMAP" id="MF_00185">
    <property type="entry name" value="IPP_trans"/>
    <property type="match status" value="1"/>
</dbReference>
<comment type="subunit">
    <text evidence="10">Monomer.</text>
</comment>
<dbReference type="Gene3D" id="1.10.20.140">
    <property type="match status" value="1"/>
</dbReference>
<evidence type="ECO:0000256" key="12">
    <source>
        <dbReference type="RuleBase" id="RU003784"/>
    </source>
</evidence>
<keyword evidence="4 10" id="KW-0808">Transferase</keyword>
<comment type="catalytic activity">
    <reaction evidence="9 10 11">
        <text>adenosine(37) in tRNA + dimethylallyl diphosphate = N(6)-dimethylallyladenosine(37) in tRNA + diphosphate</text>
        <dbReference type="Rhea" id="RHEA:26482"/>
        <dbReference type="Rhea" id="RHEA-COMP:10162"/>
        <dbReference type="Rhea" id="RHEA-COMP:10375"/>
        <dbReference type="ChEBI" id="CHEBI:33019"/>
        <dbReference type="ChEBI" id="CHEBI:57623"/>
        <dbReference type="ChEBI" id="CHEBI:74411"/>
        <dbReference type="ChEBI" id="CHEBI:74415"/>
        <dbReference type="EC" id="2.5.1.75"/>
    </reaction>
</comment>
<evidence type="ECO:0000256" key="7">
    <source>
        <dbReference type="ARBA" id="ARBA00022840"/>
    </source>
</evidence>
<evidence type="ECO:0000256" key="13">
    <source>
        <dbReference type="RuleBase" id="RU003785"/>
    </source>
</evidence>
<reference evidence="14 15" key="1">
    <citation type="submission" date="2016-10" db="EMBL/GenBank/DDBJ databases">
        <authorList>
            <person name="de Groot N.N."/>
        </authorList>
    </citation>
    <scope>NUCLEOTIDE SEQUENCE [LARGE SCALE GENOMIC DNA]</scope>
    <source>
        <strain evidence="14 15">DSM 23995</strain>
    </source>
</reference>
<dbReference type="AlphaFoldDB" id="A0A1I2A452"/>
<dbReference type="InterPro" id="IPR018022">
    <property type="entry name" value="IPT"/>
</dbReference>
<comment type="cofactor">
    <cofactor evidence="1 10">
        <name>Mg(2+)</name>
        <dbReference type="ChEBI" id="CHEBI:18420"/>
    </cofactor>
</comment>
<dbReference type="OrthoDB" id="9776390at2"/>
<feature type="binding site" evidence="10">
    <location>
        <begin position="14"/>
        <end position="19"/>
    </location>
    <ligand>
        <name>substrate</name>
    </ligand>
</feature>
<dbReference type="STRING" id="930128.SAMN05192532_101585"/>
<evidence type="ECO:0000256" key="1">
    <source>
        <dbReference type="ARBA" id="ARBA00001946"/>
    </source>
</evidence>
<keyword evidence="5 10" id="KW-0819">tRNA processing</keyword>
<comment type="similarity">
    <text evidence="3 10 13">Belongs to the IPP transferase family.</text>
</comment>
<dbReference type="InterPro" id="IPR039657">
    <property type="entry name" value="Dimethylallyltransferase"/>
</dbReference>
<keyword evidence="7 10" id="KW-0067">ATP-binding</keyword>
<dbReference type="GO" id="GO:0006400">
    <property type="term" value="P:tRNA modification"/>
    <property type="evidence" value="ECO:0007669"/>
    <property type="project" value="TreeGrafter"/>
</dbReference>
<evidence type="ECO:0000256" key="3">
    <source>
        <dbReference type="ARBA" id="ARBA00005842"/>
    </source>
</evidence>
<dbReference type="PANTHER" id="PTHR11088:SF60">
    <property type="entry name" value="TRNA DIMETHYLALLYLTRANSFERASE"/>
    <property type="match status" value="1"/>
</dbReference>
<evidence type="ECO:0000256" key="11">
    <source>
        <dbReference type="RuleBase" id="RU003783"/>
    </source>
</evidence>
<comment type="caution">
    <text evidence="10">Lacks conserved residue(s) required for the propagation of feature annotation.</text>
</comment>
<keyword evidence="6 10" id="KW-0547">Nucleotide-binding</keyword>
<evidence type="ECO:0000256" key="6">
    <source>
        <dbReference type="ARBA" id="ARBA00022741"/>
    </source>
</evidence>
<evidence type="ECO:0000313" key="14">
    <source>
        <dbReference type="EMBL" id="SFE37520.1"/>
    </source>
</evidence>
<feature type="site" description="Interaction with substrate tRNA" evidence="10">
    <location>
        <position position="126"/>
    </location>
</feature>
<evidence type="ECO:0000256" key="8">
    <source>
        <dbReference type="ARBA" id="ARBA00022842"/>
    </source>
</evidence>
<dbReference type="InterPro" id="IPR027417">
    <property type="entry name" value="P-loop_NTPase"/>
</dbReference>
<dbReference type="NCBIfam" id="TIGR00174">
    <property type="entry name" value="miaA"/>
    <property type="match status" value="1"/>
</dbReference>
<comment type="function">
    <text evidence="2 10 12">Catalyzes the transfer of a dimethylallyl group onto the adenine at position 37 in tRNAs that read codons beginning with uridine, leading to the formation of N6-(dimethylallyl)adenosine (i(6)A).</text>
</comment>
<dbReference type="Proteomes" id="UP000199516">
    <property type="component" value="Unassembled WGS sequence"/>
</dbReference>
<feature type="site" description="Interaction with substrate tRNA" evidence="10">
    <location>
        <position position="103"/>
    </location>
</feature>
<dbReference type="EC" id="2.5.1.75" evidence="10"/>
<dbReference type="RefSeq" id="WP_091657072.1">
    <property type="nucleotide sequence ID" value="NZ_FONT01000001.1"/>
</dbReference>
<evidence type="ECO:0000256" key="9">
    <source>
        <dbReference type="ARBA" id="ARBA00049563"/>
    </source>
</evidence>
<protein>
    <recommendedName>
        <fullName evidence="10">tRNA dimethylallyltransferase</fullName>
        <ecNumber evidence="10">2.5.1.75</ecNumber>
    </recommendedName>
    <alternativeName>
        <fullName evidence="10">Dimethylallyl diphosphate:tRNA dimethylallyltransferase</fullName>
        <shortName evidence="10">DMAPP:tRNA dimethylallyltransferase</shortName>
        <shortName evidence="10">DMATase</shortName>
    </alternativeName>
    <alternativeName>
        <fullName evidence="10">Isopentenyl-diphosphate:tRNA isopentenyltransferase</fullName>
        <shortName evidence="10">IPP transferase</shortName>
        <shortName evidence="10">IPPT</shortName>
        <shortName evidence="10">IPTase</shortName>
    </alternativeName>
</protein>
<evidence type="ECO:0000256" key="4">
    <source>
        <dbReference type="ARBA" id="ARBA00022679"/>
    </source>
</evidence>
<evidence type="ECO:0000256" key="10">
    <source>
        <dbReference type="HAMAP-Rule" id="MF_00185"/>
    </source>
</evidence>
<name>A0A1I2A452_9BACI</name>
<dbReference type="Gene3D" id="3.40.50.300">
    <property type="entry name" value="P-loop containing nucleotide triphosphate hydrolases"/>
    <property type="match status" value="1"/>
</dbReference>